<keyword evidence="1" id="KW-0812">Transmembrane</keyword>
<evidence type="ECO:0000259" key="2">
    <source>
        <dbReference type="Pfam" id="PF13845"/>
    </source>
</evidence>
<evidence type="ECO:0000313" key="3">
    <source>
        <dbReference type="EMBL" id="UQN14898.1"/>
    </source>
</evidence>
<feature type="domain" description="Septum formation-related" evidence="2">
    <location>
        <begin position="51"/>
        <end position="142"/>
    </location>
</feature>
<sequence>MAAGRRGIAIAAAVVVLLVGAVVGWLWRPLGVPEASPTPTPTEPPSIFEAEAGTCVAEFDDAWQLEFDDVPCSQPHAAEVIGTVDATDYVDAGADWPGDDALADWAVLACEGLDDYPSDITELQVRWPLEGDWAAGERNYVCFSVTDEAAATASATPTQ</sequence>
<gene>
    <name evidence="3" type="ORF">M3M28_00070</name>
</gene>
<evidence type="ECO:0000256" key="1">
    <source>
        <dbReference type="SAM" id="Phobius"/>
    </source>
</evidence>
<proteinExistence type="predicted"/>
<dbReference type="EMBL" id="CP097160">
    <property type="protein sequence ID" value="UQN14898.1"/>
    <property type="molecule type" value="Genomic_DNA"/>
</dbReference>
<accession>A0ABY4MWU0</accession>
<dbReference type="Pfam" id="PF13845">
    <property type="entry name" value="Septum_form"/>
    <property type="match status" value="1"/>
</dbReference>
<name>A0ABY4MWU0_9MICO</name>
<keyword evidence="1" id="KW-0472">Membrane</keyword>
<dbReference type="InterPro" id="IPR026004">
    <property type="entry name" value="Septum_form"/>
</dbReference>
<keyword evidence="1" id="KW-1133">Transmembrane helix</keyword>
<protein>
    <submittedName>
        <fullName evidence="3">Septum formation family protein</fullName>
    </submittedName>
</protein>
<feature type="transmembrane region" description="Helical" evidence="1">
    <location>
        <begin position="7"/>
        <end position="27"/>
    </location>
</feature>
<organism evidence="3">
    <name type="scientific">Gulosibacter sediminis</name>
    <dbReference type="NCBI Taxonomy" id="1729695"/>
    <lineage>
        <taxon>Bacteria</taxon>
        <taxon>Bacillati</taxon>
        <taxon>Actinomycetota</taxon>
        <taxon>Actinomycetes</taxon>
        <taxon>Micrococcales</taxon>
        <taxon>Microbacteriaceae</taxon>
        <taxon>Gulosibacter</taxon>
    </lineage>
</organism>
<reference evidence="3" key="1">
    <citation type="submission" date="2022-05" db="EMBL/GenBank/DDBJ databases">
        <title>Complete genome sequence of toluene-degrading Gulosibacter sediminis strain ACHW.36C.</title>
        <authorList>
            <person name="Wai A.C."/>
            <person name="Lai G.K."/>
            <person name="Griffin S.D."/>
            <person name="Leung F.C."/>
        </authorList>
    </citation>
    <scope>NUCLEOTIDE SEQUENCE [LARGE SCALE GENOMIC DNA]</scope>
    <source>
        <strain evidence="3">ACHW.36C</strain>
    </source>
</reference>